<keyword evidence="3" id="KW-1185">Reference proteome</keyword>
<feature type="transmembrane region" description="Helical" evidence="1">
    <location>
        <begin position="21"/>
        <end position="40"/>
    </location>
</feature>
<dbReference type="Proteomes" id="UP001216674">
    <property type="component" value="Unassembled WGS sequence"/>
</dbReference>
<organism evidence="2 3">
    <name type="scientific">Cupriavidus basilensis</name>
    <dbReference type="NCBI Taxonomy" id="68895"/>
    <lineage>
        <taxon>Bacteria</taxon>
        <taxon>Pseudomonadati</taxon>
        <taxon>Pseudomonadota</taxon>
        <taxon>Betaproteobacteria</taxon>
        <taxon>Burkholderiales</taxon>
        <taxon>Burkholderiaceae</taxon>
        <taxon>Cupriavidus</taxon>
    </lineage>
</organism>
<keyword evidence="1" id="KW-0812">Transmembrane</keyword>
<dbReference type="RefSeq" id="WP_276264202.1">
    <property type="nucleotide sequence ID" value="NZ_JARJLM010000121.1"/>
</dbReference>
<reference evidence="2 3" key="1">
    <citation type="submission" date="2023-03" db="EMBL/GenBank/DDBJ databases">
        <title>Draft assemblies of triclosan tolerant bacteria isolated from returned activated sludge.</title>
        <authorList>
            <person name="Van Hamelsveld S."/>
        </authorList>
    </citation>
    <scope>NUCLEOTIDE SEQUENCE [LARGE SCALE GENOMIC DNA]</scope>
    <source>
        <strain evidence="2 3">GW210010_S58</strain>
    </source>
</reference>
<evidence type="ECO:0000313" key="3">
    <source>
        <dbReference type="Proteomes" id="UP001216674"/>
    </source>
</evidence>
<sequence>MLKYWSMVRRFGQPLLRWAKQGTPLLLLIGLVFVLVAIWWLGPQWHWKEHMPLASLTARVLATVLLLIL</sequence>
<evidence type="ECO:0000313" key="2">
    <source>
        <dbReference type="EMBL" id="MDF3832636.1"/>
    </source>
</evidence>
<keyword evidence="1" id="KW-0472">Membrane</keyword>
<accession>A0ABT6AJ59</accession>
<name>A0ABT6AJ59_9BURK</name>
<feature type="non-terminal residue" evidence="2">
    <location>
        <position position="69"/>
    </location>
</feature>
<protein>
    <submittedName>
        <fullName evidence="2">Uncharacterized protein</fullName>
    </submittedName>
</protein>
<proteinExistence type="predicted"/>
<keyword evidence="1" id="KW-1133">Transmembrane helix</keyword>
<gene>
    <name evidence="2" type="ORF">P3W85_06710</name>
</gene>
<comment type="caution">
    <text evidence="2">The sequence shown here is derived from an EMBL/GenBank/DDBJ whole genome shotgun (WGS) entry which is preliminary data.</text>
</comment>
<dbReference type="EMBL" id="JARJLM010000121">
    <property type="protein sequence ID" value="MDF3832636.1"/>
    <property type="molecule type" value="Genomic_DNA"/>
</dbReference>
<evidence type="ECO:0000256" key="1">
    <source>
        <dbReference type="SAM" id="Phobius"/>
    </source>
</evidence>